<dbReference type="GO" id="GO:0006355">
    <property type="term" value="P:regulation of DNA-templated transcription"/>
    <property type="evidence" value="ECO:0007669"/>
    <property type="project" value="InterPro"/>
</dbReference>
<name>A0A399R165_9PROT</name>
<dbReference type="PANTHER" id="PTHR22807">
    <property type="entry name" value="NOP2 YEAST -RELATED NOL1/NOP2/FMU SUN DOMAIN-CONTAINING"/>
    <property type="match status" value="1"/>
</dbReference>
<dbReference type="InterPro" id="IPR029063">
    <property type="entry name" value="SAM-dependent_MTases_sf"/>
</dbReference>
<dbReference type="PANTHER" id="PTHR22807:SF61">
    <property type="entry name" value="NOL1_NOP2_SUN FAMILY PROTEIN _ ANTITERMINATION NUSB DOMAIN-CONTAINING PROTEIN"/>
    <property type="match status" value="1"/>
</dbReference>
<keyword evidence="3 5" id="KW-0949">S-adenosyl-L-methionine</keyword>
<reference evidence="7 8" key="1">
    <citation type="submission" date="2018-08" db="EMBL/GenBank/DDBJ databases">
        <title>Henriciella mobilis sp. nov., isolated from seawater.</title>
        <authorList>
            <person name="Cheng H."/>
            <person name="Wu Y.-H."/>
            <person name="Xu X.-W."/>
            <person name="Guo L.-L."/>
        </authorList>
    </citation>
    <scope>NUCLEOTIDE SEQUENCE [LARGE SCALE GENOMIC DNA]</scope>
    <source>
        <strain evidence="7 8">CCUG66934</strain>
    </source>
</reference>
<dbReference type="Pfam" id="PF01029">
    <property type="entry name" value="NusB"/>
    <property type="match status" value="1"/>
</dbReference>
<dbReference type="AlphaFoldDB" id="A0A399R165"/>
<feature type="binding site" evidence="5">
    <location>
        <begin position="244"/>
        <end position="250"/>
    </location>
    <ligand>
        <name>S-adenosyl-L-methionine</name>
        <dbReference type="ChEBI" id="CHEBI:59789"/>
    </ligand>
</feature>
<proteinExistence type="inferred from homology"/>
<feature type="domain" description="SAM-dependent MTase RsmB/NOP-type" evidence="6">
    <location>
        <begin position="149"/>
        <end position="426"/>
    </location>
</feature>
<keyword evidence="2 5" id="KW-0808">Transferase</keyword>
<dbReference type="InterPro" id="IPR049560">
    <property type="entry name" value="MeTrfase_RsmB-F_NOP2_cat"/>
</dbReference>
<comment type="caution">
    <text evidence="7">The sequence shown here is derived from an EMBL/GenBank/DDBJ whole genome shotgun (WGS) entry which is preliminary data.</text>
</comment>
<dbReference type="OrthoDB" id="9810297at2"/>
<keyword evidence="8" id="KW-1185">Reference proteome</keyword>
<evidence type="ECO:0000259" key="6">
    <source>
        <dbReference type="PROSITE" id="PS51686"/>
    </source>
</evidence>
<comment type="caution">
    <text evidence="5">Lacks conserved residue(s) required for the propagation of feature annotation.</text>
</comment>
<gene>
    <name evidence="7" type="ORF">D1224_08275</name>
</gene>
<dbReference type="CDD" id="cd02440">
    <property type="entry name" value="AdoMet_MTases"/>
    <property type="match status" value="1"/>
</dbReference>
<comment type="similarity">
    <text evidence="5">Belongs to the class I-like SAM-binding methyltransferase superfamily. RsmB/NOP family.</text>
</comment>
<dbReference type="GO" id="GO:0001510">
    <property type="term" value="P:RNA methylation"/>
    <property type="evidence" value="ECO:0007669"/>
    <property type="project" value="InterPro"/>
</dbReference>
<evidence type="ECO:0000256" key="1">
    <source>
        <dbReference type="ARBA" id="ARBA00022603"/>
    </source>
</evidence>
<evidence type="ECO:0000313" key="8">
    <source>
        <dbReference type="Proteomes" id="UP000265431"/>
    </source>
</evidence>
<evidence type="ECO:0000256" key="2">
    <source>
        <dbReference type="ARBA" id="ARBA00022679"/>
    </source>
</evidence>
<evidence type="ECO:0000313" key="7">
    <source>
        <dbReference type="EMBL" id="RIJ24224.1"/>
    </source>
</evidence>
<feature type="binding site" evidence="5">
    <location>
        <position position="309"/>
    </location>
    <ligand>
        <name>S-adenosyl-L-methionine</name>
        <dbReference type="ChEBI" id="CHEBI:59789"/>
    </ligand>
</feature>
<evidence type="ECO:0000256" key="3">
    <source>
        <dbReference type="ARBA" id="ARBA00022691"/>
    </source>
</evidence>
<feature type="binding site" evidence="5">
    <location>
        <position position="265"/>
    </location>
    <ligand>
        <name>S-adenosyl-L-methionine</name>
        <dbReference type="ChEBI" id="CHEBI:59789"/>
    </ligand>
</feature>
<accession>A0A399R165</accession>
<dbReference type="GO" id="GO:0003723">
    <property type="term" value="F:RNA binding"/>
    <property type="evidence" value="ECO:0007669"/>
    <property type="project" value="UniProtKB-UniRule"/>
</dbReference>
<dbReference type="SUPFAM" id="SSF48013">
    <property type="entry name" value="NusB-like"/>
    <property type="match status" value="1"/>
</dbReference>
<dbReference type="EMBL" id="QWGB01000005">
    <property type="protein sequence ID" value="RIJ24224.1"/>
    <property type="molecule type" value="Genomic_DNA"/>
</dbReference>
<dbReference type="PROSITE" id="PS51686">
    <property type="entry name" value="SAM_MT_RSMB_NOP"/>
    <property type="match status" value="1"/>
</dbReference>
<dbReference type="InterPro" id="IPR023267">
    <property type="entry name" value="RCMT"/>
</dbReference>
<evidence type="ECO:0000256" key="4">
    <source>
        <dbReference type="ARBA" id="ARBA00022884"/>
    </source>
</evidence>
<dbReference type="Proteomes" id="UP000265431">
    <property type="component" value="Unassembled WGS sequence"/>
</dbReference>
<dbReference type="InterPro" id="IPR006027">
    <property type="entry name" value="NusB_RsmB_TIM44"/>
</dbReference>
<dbReference type="InterPro" id="IPR001678">
    <property type="entry name" value="MeTrfase_RsmB-F_NOP2_dom"/>
</dbReference>
<evidence type="ECO:0000256" key="5">
    <source>
        <dbReference type="PROSITE-ProRule" id="PRU01023"/>
    </source>
</evidence>
<keyword evidence="1 5" id="KW-0489">Methyltransferase</keyword>
<dbReference type="RefSeq" id="WP_119379413.1">
    <property type="nucleotide sequence ID" value="NZ_QWGB01000005.1"/>
</dbReference>
<protein>
    <submittedName>
        <fullName evidence="7">rRNA methyltransferase</fullName>
    </submittedName>
</protein>
<keyword evidence="4 5" id="KW-0694">RNA-binding</keyword>
<dbReference type="Gene3D" id="1.10.940.10">
    <property type="entry name" value="NusB-like"/>
    <property type="match status" value="1"/>
</dbReference>
<dbReference type="Pfam" id="PF01189">
    <property type="entry name" value="Methyltr_RsmB-F"/>
    <property type="match status" value="1"/>
</dbReference>
<sequence>MSASRSRQAAADLLIETLDNRRTLDEAMELSETYGALTGPDRGFARAMASAALRQLGRIDKGLAPFLNRPIETAVPPARALLRIGAAQSWILDTPAHAVVSETVNAAKQWARARSASGFLNAVLRKAVNDRTAFDAAPTTSVWPDWLTVELMTSLGVEGASALARLQMEEPDLDLTVRDEGFAEDLAKRIGAKRVGLGSLRVASGDVAGVEGYRAGDWWVQDAAAAIPAQLLGIESGQTVFDLCAAPGGKTMQIAAMGAKTVAVDRSRTRLQRLEENLERIGLQDRVEIVADNAETWSPDALADAVLLDAPCSAFGTLRRHPEGAWIKGPDDIARFPGVQLRLLKAAARLVKPGGTIVYCVCTPLKREGADVLDAALKETGLQRAPINAEEAGAFADGLTGKGDLLTLPQEGFAHDAFFISRLRRTA</sequence>
<dbReference type="Gene3D" id="3.40.50.150">
    <property type="entry name" value="Vaccinia Virus protein VP39"/>
    <property type="match status" value="1"/>
</dbReference>
<feature type="active site" description="Nucleophile" evidence="5">
    <location>
        <position position="362"/>
    </location>
</feature>
<organism evidence="7 8">
    <name type="scientific">Henriciella barbarensis</name>
    <dbReference type="NCBI Taxonomy" id="86342"/>
    <lineage>
        <taxon>Bacteria</taxon>
        <taxon>Pseudomonadati</taxon>
        <taxon>Pseudomonadota</taxon>
        <taxon>Alphaproteobacteria</taxon>
        <taxon>Hyphomonadales</taxon>
        <taxon>Hyphomonadaceae</taxon>
        <taxon>Henriciella</taxon>
    </lineage>
</organism>
<dbReference type="PRINTS" id="PR02008">
    <property type="entry name" value="RCMTFAMILY"/>
</dbReference>
<dbReference type="InterPro" id="IPR035926">
    <property type="entry name" value="NusB-like_sf"/>
</dbReference>
<dbReference type="GO" id="GO:0008173">
    <property type="term" value="F:RNA methyltransferase activity"/>
    <property type="evidence" value="ECO:0007669"/>
    <property type="project" value="InterPro"/>
</dbReference>
<dbReference type="SUPFAM" id="SSF53335">
    <property type="entry name" value="S-adenosyl-L-methionine-dependent methyltransferases"/>
    <property type="match status" value="1"/>
</dbReference>